<reference evidence="4" key="1">
    <citation type="journal article" date="2019" name="Int. J. Syst. Evol. Microbiol.">
        <title>The Global Catalogue of Microorganisms (GCM) 10K type strain sequencing project: providing services to taxonomists for standard genome sequencing and annotation.</title>
        <authorList>
            <consortium name="The Broad Institute Genomics Platform"/>
            <consortium name="The Broad Institute Genome Sequencing Center for Infectious Disease"/>
            <person name="Wu L."/>
            <person name="Ma J."/>
        </authorList>
    </citation>
    <scope>NUCLEOTIDE SEQUENCE [LARGE SCALE GENOMIC DNA]</scope>
    <source>
        <strain evidence="4">SHR3</strain>
    </source>
</reference>
<dbReference type="NCBIfam" id="TIGR03008">
    <property type="entry name" value="pepcterm_CAAX"/>
    <property type="match status" value="1"/>
</dbReference>
<dbReference type="Pfam" id="PF02517">
    <property type="entry name" value="Rce1-like"/>
    <property type="match status" value="1"/>
</dbReference>
<protein>
    <submittedName>
        <fullName evidence="3">CAAX prenyl protease-related protein</fullName>
    </submittedName>
</protein>
<feature type="transmembrane region" description="Helical" evidence="1">
    <location>
        <begin position="217"/>
        <end position="236"/>
    </location>
</feature>
<feature type="transmembrane region" description="Helical" evidence="1">
    <location>
        <begin position="195"/>
        <end position="210"/>
    </location>
</feature>
<comment type="caution">
    <text evidence="3">The sequence shown here is derived from an EMBL/GenBank/DDBJ whole genome shotgun (WGS) entry which is preliminary data.</text>
</comment>
<feature type="transmembrane region" description="Helical" evidence="1">
    <location>
        <begin position="57"/>
        <end position="76"/>
    </location>
</feature>
<name>A0ABW1AND8_9RHOO</name>
<dbReference type="InterPro" id="IPR003675">
    <property type="entry name" value="Rce1/LyrA-like_dom"/>
</dbReference>
<evidence type="ECO:0000259" key="2">
    <source>
        <dbReference type="Pfam" id="PF02517"/>
    </source>
</evidence>
<dbReference type="Proteomes" id="UP001595974">
    <property type="component" value="Unassembled WGS sequence"/>
</dbReference>
<evidence type="ECO:0000256" key="1">
    <source>
        <dbReference type="SAM" id="Phobius"/>
    </source>
</evidence>
<keyword evidence="1" id="KW-0812">Transmembrane</keyword>
<keyword evidence="3" id="KW-0645">Protease</keyword>
<keyword evidence="3" id="KW-0378">Hydrolase</keyword>
<evidence type="ECO:0000313" key="3">
    <source>
        <dbReference type="EMBL" id="MFC5768713.1"/>
    </source>
</evidence>
<feature type="transmembrane region" description="Helical" evidence="1">
    <location>
        <begin position="28"/>
        <end position="45"/>
    </location>
</feature>
<gene>
    <name evidence="3" type="ORF">ACFPTN_04955</name>
</gene>
<dbReference type="GO" id="GO:0008233">
    <property type="term" value="F:peptidase activity"/>
    <property type="evidence" value="ECO:0007669"/>
    <property type="project" value="UniProtKB-KW"/>
</dbReference>
<sequence>MKIGFFRLPAPPGAGFFASARGAGVARALPFAIYMAMLALGQALAPAPGSILHAAWYPLQIGLTGLALVLLWPHYAELHRGAAGGRRLPAAGVAMAVALGLAVFGAWVNLDLPLLSLGMSVEPPPAGADGTPDLRWLAVRVFGAAVVVPLMEELFWRSFITRWIDRDDFRSLAPAAISLRAALLGSLVFGVEHTLWFAGLLAGLAYVWLYRRSGSLWLAVLAHGTTNLVLGLWVIATGNWQFW</sequence>
<dbReference type="RefSeq" id="WP_096448351.1">
    <property type="nucleotide sequence ID" value="NZ_JBHSOG010000014.1"/>
</dbReference>
<proteinExistence type="predicted"/>
<keyword evidence="1" id="KW-1133">Transmembrane helix</keyword>
<feature type="domain" description="CAAX prenyl protease 2/Lysostaphin resistance protein A-like" evidence="2">
    <location>
        <begin position="136"/>
        <end position="229"/>
    </location>
</feature>
<dbReference type="GO" id="GO:0006508">
    <property type="term" value="P:proteolysis"/>
    <property type="evidence" value="ECO:0007669"/>
    <property type="project" value="UniProtKB-KW"/>
</dbReference>
<dbReference type="EMBL" id="JBHSOG010000014">
    <property type="protein sequence ID" value="MFC5768713.1"/>
    <property type="molecule type" value="Genomic_DNA"/>
</dbReference>
<keyword evidence="4" id="KW-1185">Reference proteome</keyword>
<keyword evidence="1" id="KW-0472">Membrane</keyword>
<evidence type="ECO:0000313" key="4">
    <source>
        <dbReference type="Proteomes" id="UP001595974"/>
    </source>
</evidence>
<accession>A0ABW1AND8</accession>
<organism evidence="3 4">
    <name type="scientific">Thauera sinica</name>
    <dbReference type="NCBI Taxonomy" id="2665146"/>
    <lineage>
        <taxon>Bacteria</taxon>
        <taxon>Pseudomonadati</taxon>
        <taxon>Pseudomonadota</taxon>
        <taxon>Betaproteobacteria</taxon>
        <taxon>Rhodocyclales</taxon>
        <taxon>Zoogloeaceae</taxon>
        <taxon>Thauera</taxon>
    </lineage>
</organism>
<feature type="transmembrane region" description="Helical" evidence="1">
    <location>
        <begin position="88"/>
        <end position="110"/>
    </location>
</feature>
<dbReference type="InterPro" id="IPR014346">
    <property type="entry name" value="Prenyl_protease-related"/>
</dbReference>